<dbReference type="PROSITE" id="PS50297">
    <property type="entry name" value="ANK_REP_REGION"/>
    <property type="match status" value="2"/>
</dbReference>
<reference evidence="4 5" key="1">
    <citation type="submission" date="2014-04" db="EMBL/GenBank/DDBJ databases">
        <authorList>
            <consortium name="DOE Joint Genome Institute"/>
            <person name="Kuo A."/>
            <person name="Martino E."/>
            <person name="Perotto S."/>
            <person name="Kohler A."/>
            <person name="Nagy L.G."/>
            <person name="Floudas D."/>
            <person name="Copeland A."/>
            <person name="Barry K.W."/>
            <person name="Cichocki N."/>
            <person name="Veneault-Fourrey C."/>
            <person name="LaButti K."/>
            <person name="Lindquist E.A."/>
            <person name="Lipzen A."/>
            <person name="Lundell T."/>
            <person name="Morin E."/>
            <person name="Murat C."/>
            <person name="Sun H."/>
            <person name="Tunlid A."/>
            <person name="Henrissat B."/>
            <person name="Grigoriev I.V."/>
            <person name="Hibbett D.S."/>
            <person name="Martin F."/>
            <person name="Nordberg H.P."/>
            <person name="Cantor M.N."/>
            <person name="Hua S.X."/>
        </authorList>
    </citation>
    <scope>NUCLEOTIDE SEQUENCE [LARGE SCALE GENOMIC DNA]</scope>
    <source>
        <strain evidence="4 5">Zn</strain>
    </source>
</reference>
<dbReference type="PROSITE" id="PS50088">
    <property type="entry name" value="ANK_REPEAT"/>
    <property type="match status" value="2"/>
</dbReference>
<dbReference type="InterPro" id="IPR002110">
    <property type="entry name" value="Ankyrin_rpt"/>
</dbReference>
<dbReference type="Gene3D" id="1.25.40.20">
    <property type="entry name" value="Ankyrin repeat-containing domain"/>
    <property type="match status" value="1"/>
</dbReference>
<evidence type="ECO:0000256" key="1">
    <source>
        <dbReference type="ARBA" id="ARBA00022737"/>
    </source>
</evidence>
<dbReference type="PANTHER" id="PTHR24198:SF165">
    <property type="entry name" value="ANKYRIN REPEAT-CONTAINING PROTEIN-RELATED"/>
    <property type="match status" value="1"/>
</dbReference>
<sequence>MLNMRAAIEPPSARVQTAIESPLKGALTVASVLGHVPLIEALIARGSRVDDQSEFFQRAVRAAAIHQNIDAVKVLLKHSKLNPDDIFCAIKGGDRDIVKLFLEECYPGTCFTAMQLNDSGAYDENRRRNSMVTCAAYNDQTALIYMLIKYFALENRPEILRDALYSAVMGSAMSVINSLLDAGVNISRVITGATNALHIAVNRGDLKIAKLLIEHGFEDLHGCYGDSMHIAVVKGDTDIVQLPLDYGADVNCPFGNLMEVINYEFWEEVYKEISPTPAATNAARAGDFHTFCFVVRRGARVDVDEFGSLQQQWLEQIREWEAQSSVAE</sequence>
<evidence type="ECO:0000256" key="3">
    <source>
        <dbReference type="PROSITE-ProRule" id="PRU00023"/>
    </source>
</evidence>
<name>A0A0C3H957_OIDMZ</name>
<dbReference type="PANTHER" id="PTHR24198">
    <property type="entry name" value="ANKYRIN REPEAT AND PROTEIN KINASE DOMAIN-CONTAINING PROTEIN"/>
    <property type="match status" value="1"/>
</dbReference>
<reference evidence="5" key="2">
    <citation type="submission" date="2015-01" db="EMBL/GenBank/DDBJ databases">
        <title>Evolutionary Origins and Diversification of the Mycorrhizal Mutualists.</title>
        <authorList>
            <consortium name="DOE Joint Genome Institute"/>
            <consortium name="Mycorrhizal Genomics Consortium"/>
            <person name="Kohler A."/>
            <person name="Kuo A."/>
            <person name="Nagy L.G."/>
            <person name="Floudas D."/>
            <person name="Copeland A."/>
            <person name="Barry K.W."/>
            <person name="Cichocki N."/>
            <person name="Veneault-Fourrey C."/>
            <person name="LaButti K."/>
            <person name="Lindquist E.A."/>
            <person name="Lipzen A."/>
            <person name="Lundell T."/>
            <person name="Morin E."/>
            <person name="Murat C."/>
            <person name="Riley R."/>
            <person name="Ohm R."/>
            <person name="Sun H."/>
            <person name="Tunlid A."/>
            <person name="Henrissat B."/>
            <person name="Grigoriev I.V."/>
            <person name="Hibbett D.S."/>
            <person name="Martin F."/>
        </authorList>
    </citation>
    <scope>NUCLEOTIDE SEQUENCE [LARGE SCALE GENOMIC DNA]</scope>
    <source>
        <strain evidence="5">Zn</strain>
    </source>
</reference>
<keyword evidence="2 3" id="KW-0040">ANK repeat</keyword>
<dbReference type="SUPFAM" id="SSF48403">
    <property type="entry name" value="Ankyrin repeat"/>
    <property type="match status" value="1"/>
</dbReference>
<dbReference type="HOGENOM" id="CLU_847584_0_0_1"/>
<dbReference type="Proteomes" id="UP000054321">
    <property type="component" value="Unassembled WGS sequence"/>
</dbReference>
<keyword evidence="1" id="KW-0677">Repeat</keyword>
<evidence type="ECO:0000256" key="2">
    <source>
        <dbReference type="ARBA" id="ARBA00023043"/>
    </source>
</evidence>
<evidence type="ECO:0008006" key="6">
    <source>
        <dbReference type="Google" id="ProtNLM"/>
    </source>
</evidence>
<feature type="repeat" description="ANK" evidence="3">
    <location>
        <begin position="228"/>
        <end position="251"/>
    </location>
</feature>
<dbReference type="STRING" id="913774.A0A0C3H957"/>
<gene>
    <name evidence="4" type="ORF">OIDMADRAFT_55698</name>
</gene>
<dbReference type="Pfam" id="PF12796">
    <property type="entry name" value="Ank_2"/>
    <property type="match status" value="1"/>
</dbReference>
<organism evidence="4 5">
    <name type="scientific">Oidiodendron maius (strain Zn)</name>
    <dbReference type="NCBI Taxonomy" id="913774"/>
    <lineage>
        <taxon>Eukaryota</taxon>
        <taxon>Fungi</taxon>
        <taxon>Dikarya</taxon>
        <taxon>Ascomycota</taxon>
        <taxon>Pezizomycotina</taxon>
        <taxon>Leotiomycetes</taxon>
        <taxon>Leotiomycetes incertae sedis</taxon>
        <taxon>Myxotrichaceae</taxon>
        <taxon>Oidiodendron</taxon>
    </lineage>
</organism>
<dbReference type="EMBL" id="KN832878">
    <property type="protein sequence ID" value="KIM99794.1"/>
    <property type="molecule type" value="Genomic_DNA"/>
</dbReference>
<keyword evidence="5" id="KW-1185">Reference proteome</keyword>
<dbReference type="AlphaFoldDB" id="A0A0C3H957"/>
<evidence type="ECO:0000313" key="5">
    <source>
        <dbReference type="Proteomes" id="UP000054321"/>
    </source>
</evidence>
<dbReference type="InParanoid" id="A0A0C3H957"/>
<dbReference type="Pfam" id="PF13637">
    <property type="entry name" value="Ank_4"/>
    <property type="match status" value="1"/>
</dbReference>
<feature type="repeat" description="ANK" evidence="3">
    <location>
        <begin position="192"/>
        <end position="216"/>
    </location>
</feature>
<dbReference type="SMART" id="SM00248">
    <property type="entry name" value="ANK"/>
    <property type="match status" value="6"/>
</dbReference>
<evidence type="ECO:0000313" key="4">
    <source>
        <dbReference type="EMBL" id="KIM99794.1"/>
    </source>
</evidence>
<accession>A0A0C3H957</accession>
<dbReference type="InterPro" id="IPR036770">
    <property type="entry name" value="Ankyrin_rpt-contain_sf"/>
</dbReference>
<protein>
    <recommendedName>
        <fullName evidence="6">Ankyrin repeat protein</fullName>
    </recommendedName>
</protein>
<proteinExistence type="predicted"/>
<dbReference type="OrthoDB" id="194358at2759"/>